<dbReference type="InterPro" id="IPR003593">
    <property type="entry name" value="AAA+_ATPase"/>
</dbReference>
<dbReference type="GO" id="GO:0005524">
    <property type="term" value="F:ATP binding"/>
    <property type="evidence" value="ECO:0007669"/>
    <property type="project" value="UniProtKB-KW"/>
</dbReference>
<dbReference type="EMBL" id="FNNC01000001">
    <property type="protein sequence ID" value="SDW23759.1"/>
    <property type="molecule type" value="Genomic_DNA"/>
</dbReference>
<dbReference type="PANTHER" id="PTHR30258">
    <property type="entry name" value="TYPE II SECRETION SYSTEM PROTEIN GSPE-RELATED"/>
    <property type="match status" value="1"/>
</dbReference>
<comment type="similarity">
    <text evidence="1">Belongs to the GSP E family.</text>
</comment>
<keyword evidence="2" id="KW-0547">Nucleotide-binding</keyword>
<evidence type="ECO:0000313" key="6">
    <source>
        <dbReference type="Proteomes" id="UP000199488"/>
    </source>
</evidence>
<evidence type="ECO:0000256" key="1">
    <source>
        <dbReference type="ARBA" id="ARBA00006611"/>
    </source>
</evidence>
<evidence type="ECO:0000256" key="3">
    <source>
        <dbReference type="ARBA" id="ARBA00022840"/>
    </source>
</evidence>
<dbReference type="PROSITE" id="PS00662">
    <property type="entry name" value="T2SP_E"/>
    <property type="match status" value="1"/>
</dbReference>
<dbReference type="InterPro" id="IPR047667">
    <property type="entry name" value="ATPase_ComGA"/>
</dbReference>
<dbReference type="SUPFAM" id="SSF52540">
    <property type="entry name" value="P-loop containing nucleoside triphosphate hydrolases"/>
    <property type="match status" value="1"/>
</dbReference>
<organism evidence="5 6">
    <name type="scientific">Marinococcus luteus</name>
    <dbReference type="NCBI Taxonomy" id="1122204"/>
    <lineage>
        <taxon>Bacteria</taxon>
        <taxon>Bacillati</taxon>
        <taxon>Bacillota</taxon>
        <taxon>Bacilli</taxon>
        <taxon>Bacillales</taxon>
        <taxon>Bacillaceae</taxon>
        <taxon>Marinococcus</taxon>
    </lineage>
</organism>
<sequence>MTNIESFTRQLIHQAAAAGASDIHLLPSYSEASLYFRIHGRLELSDTYSAAFAHRLITHLKFRAGMDIGERRRPQDGSLTYRSLHPPVHLRFSTMPSERMESFSIRLLPQTFQFTLPQLFLTSTTTRSFEDVLNSRKGLVLLTGATGSGKSTTLYAMLEHLLASQSQRIITIEDPIELRVPGCIQTEVNEKAGLTYASLLKASMRHDPDVIMIGEIRDAETAQLALRAALTGHLVLTTLHAGSTFGVLRRLLDLGLSKTDLLETTTFVAHQRLIPTTSLSSPGRLALFDFSTQKDIHSMLHSNKPLDSPRINEQLRRGYALGLFGKEAFAGAEA</sequence>
<dbReference type="RefSeq" id="WP_176967641.1">
    <property type="nucleotide sequence ID" value="NZ_FNNC01000001.1"/>
</dbReference>
<name>A0A1H2RYS4_9BACI</name>
<evidence type="ECO:0000256" key="2">
    <source>
        <dbReference type="ARBA" id="ARBA00022741"/>
    </source>
</evidence>
<evidence type="ECO:0000259" key="4">
    <source>
        <dbReference type="PROSITE" id="PS00662"/>
    </source>
</evidence>
<dbReference type="Proteomes" id="UP000199488">
    <property type="component" value="Unassembled WGS sequence"/>
</dbReference>
<dbReference type="InterPro" id="IPR027417">
    <property type="entry name" value="P-loop_NTPase"/>
</dbReference>
<dbReference type="Gene3D" id="3.40.50.300">
    <property type="entry name" value="P-loop containing nucleotide triphosphate hydrolases"/>
    <property type="match status" value="1"/>
</dbReference>
<gene>
    <name evidence="5" type="ORF">SAMN05421781_0940</name>
</gene>
<dbReference type="STRING" id="1122204.SAMN05421781_0940"/>
<evidence type="ECO:0000313" key="5">
    <source>
        <dbReference type="EMBL" id="SDW23759.1"/>
    </source>
</evidence>
<dbReference type="PANTHER" id="PTHR30258:SF2">
    <property type="entry name" value="COMG OPERON PROTEIN 1"/>
    <property type="match status" value="1"/>
</dbReference>
<protein>
    <submittedName>
        <fullName evidence="5">Competence-related pilin export protein ComGA</fullName>
    </submittedName>
</protein>
<dbReference type="InterPro" id="IPR001482">
    <property type="entry name" value="T2SS/T4SS_dom"/>
</dbReference>
<dbReference type="CDD" id="cd01129">
    <property type="entry name" value="PulE-GspE-like"/>
    <property type="match status" value="1"/>
</dbReference>
<accession>A0A1H2RYS4</accession>
<dbReference type="GO" id="GO:0005886">
    <property type="term" value="C:plasma membrane"/>
    <property type="evidence" value="ECO:0007669"/>
    <property type="project" value="TreeGrafter"/>
</dbReference>
<reference evidence="5 6" key="1">
    <citation type="submission" date="2016-10" db="EMBL/GenBank/DDBJ databases">
        <authorList>
            <person name="de Groot N.N."/>
        </authorList>
    </citation>
    <scope>NUCLEOTIDE SEQUENCE [LARGE SCALE GENOMIC DNA]</scope>
    <source>
        <strain evidence="5 6">DSM 23126</strain>
    </source>
</reference>
<dbReference type="GO" id="GO:0016887">
    <property type="term" value="F:ATP hydrolysis activity"/>
    <property type="evidence" value="ECO:0007669"/>
    <property type="project" value="TreeGrafter"/>
</dbReference>
<dbReference type="AlphaFoldDB" id="A0A1H2RYS4"/>
<feature type="domain" description="Bacterial type II secretion system protein E" evidence="4">
    <location>
        <begin position="204"/>
        <end position="218"/>
    </location>
</feature>
<keyword evidence="6" id="KW-1185">Reference proteome</keyword>
<dbReference type="NCBIfam" id="NF041000">
    <property type="entry name" value="ATPase_ComGA"/>
    <property type="match status" value="1"/>
</dbReference>
<dbReference type="Gene3D" id="3.30.450.90">
    <property type="match status" value="1"/>
</dbReference>
<keyword evidence="3" id="KW-0067">ATP-binding</keyword>
<dbReference type="SMART" id="SM00382">
    <property type="entry name" value="AAA"/>
    <property type="match status" value="1"/>
</dbReference>
<proteinExistence type="inferred from homology"/>
<dbReference type="Pfam" id="PF00437">
    <property type="entry name" value="T2SSE"/>
    <property type="match status" value="1"/>
</dbReference>